<dbReference type="AlphaFoldDB" id="A0AAX2EPH3"/>
<accession>A0AAX2EPH3</accession>
<organism evidence="1 4">
    <name type="scientific">Kosakonia radicincitans</name>
    <dbReference type="NCBI Taxonomy" id="283686"/>
    <lineage>
        <taxon>Bacteria</taxon>
        <taxon>Pseudomonadati</taxon>
        <taxon>Pseudomonadota</taxon>
        <taxon>Gammaproteobacteria</taxon>
        <taxon>Enterobacterales</taxon>
        <taxon>Enterobacteriaceae</taxon>
        <taxon>Kosakonia</taxon>
    </lineage>
</organism>
<evidence type="ECO:0000313" key="2">
    <source>
        <dbReference type="EMBL" id="SFT64993.1"/>
    </source>
</evidence>
<comment type="caution">
    <text evidence="1">The sequence shown here is derived from an EMBL/GenBank/DDBJ whole genome shotgun (WGS) entry which is preliminary data.</text>
</comment>
<gene>
    <name evidence="2" type="ORF">SAMN03159428_01415</name>
    <name evidence="1" type="ORF">SAMN03159514_01421</name>
</gene>
<dbReference type="EMBL" id="FPAV01000003">
    <property type="protein sequence ID" value="SFT64993.1"/>
    <property type="molecule type" value="Genomic_DNA"/>
</dbReference>
<evidence type="ECO:0000313" key="4">
    <source>
        <dbReference type="Proteomes" id="UP000199173"/>
    </source>
</evidence>
<name>A0AAX2EPH3_9ENTR</name>
<dbReference type="EMBL" id="FOYJ01000003">
    <property type="protein sequence ID" value="SFR06011.1"/>
    <property type="molecule type" value="Genomic_DNA"/>
</dbReference>
<reference evidence="3 4" key="1">
    <citation type="submission" date="2016-10" db="EMBL/GenBank/DDBJ databases">
        <authorList>
            <person name="Varghese N."/>
            <person name="Submissions S."/>
        </authorList>
    </citation>
    <scope>NUCLEOTIDE SEQUENCE [LARGE SCALE GENOMIC DNA]</scope>
    <source>
        <strain evidence="2 3">NFIX06</strain>
        <strain evidence="1 4">NFIX08</strain>
    </source>
</reference>
<proteinExistence type="predicted"/>
<evidence type="ECO:0000313" key="3">
    <source>
        <dbReference type="Proteomes" id="UP000198760"/>
    </source>
</evidence>
<dbReference type="RefSeq" id="WP_072438972.1">
    <property type="nucleotide sequence ID" value="NZ_FONC01000002.1"/>
</dbReference>
<evidence type="ECO:0000313" key="1">
    <source>
        <dbReference type="EMBL" id="SFR06011.1"/>
    </source>
</evidence>
<keyword evidence="3" id="KW-1185">Reference proteome</keyword>
<dbReference type="Proteomes" id="UP000198760">
    <property type="component" value="Unassembled WGS sequence"/>
</dbReference>
<protein>
    <submittedName>
        <fullName evidence="1">Uncharacterized protein</fullName>
    </submittedName>
</protein>
<dbReference type="Proteomes" id="UP000199173">
    <property type="component" value="Unassembled WGS sequence"/>
</dbReference>
<sequence length="63" mass="7302">MQPHQFRQWFASLPDKYQKQAKALYDDARRGGGVHTASSLDLIRTLIEDQISFDGAYTYDDHQ</sequence>